<feature type="active site" evidence="3 4">
    <location>
        <position position="286"/>
    </location>
</feature>
<proteinExistence type="inferred from homology"/>
<evidence type="ECO:0000256" key="3">
    <source>
        <dbReference type="HAMAP-Rule" id="MF_00099"/>
    </source>
</evidence>
<evidence type="ECO:0000313" key="9">
    <source>
        <dbReference type="Proteomes" id="UP001482520"/>
    </source>
</evidence>
<feature type="modified residue" description="4-aspartylphosphate" evidence="3 5">
    <location>
        <position position="54"/>
    </location>
</feature>
<dbReference type="Proteomes" id="UP001482520">
    <property type="component" value="Unassembled WGS sequence"/>
</dbReference>
<dbReference type="RefSeq" id="WP_251532561.1">
    <property type="nucleotide sequence ID" value="NZ_JBEGDP010000005.1"/>
</dbReference>
<comment type="subcellular location">
    <subcellularLocation>
        <location evidence="3">Cytoplasm</location>
    </subcellularLocation>
</comment>
<comment type="domain">
    <text evidence="3">Contains a C-terminal catalytic domain, and an N-terminal region which modulates catalytic activity.</text>
</comment>
<comment type="caution">
    <text evidence="8">The sequence shown here is derived from an EMBL/GenBank/DDBJ whole genome shotgun (WGS) entry which is preliminary data.</text>
</comment>
<evidence type="ECO:0000313" key="8">
    <source>
        <dbReference type="EMBL" id="MEQ7847064.1"/>
    </source>
</evidence>
<accession>A0ABV1NX64</accession>
<keyword evidence="9" id="KW-1185">Reference proteome</keyword>
<comment type="similarity">
    <text evidence="3">Belongs to the CheB family.</text>
</comment>
<reference evidence="8 9" key="1">
    <citation type="submission" date="2024-02" db="EMBL/GenBank/DDBJ databases">
        <title>Full genome sequence of Nocardioides kribbensis.</title>
        <authorList>
            <person name="Poletto B.L."/>
            <person name="Silva G."/>
            <person name="Galante D."/>
            <person name="Campos K.R."/>
            <person name="Santos M.B.N."/>
            <person name="Sacchi C.T."/>
        </authorList>
    </citation>
    <scope>NUCLEOTIDE SEQUENCE [LARGE SCALE GENOMIC DNA]</scope>
    <source>
        <strain evidence="8 9">O4R</strain>
    </source>
</reference>
<dbReference type="HAMAP" id="MF_00099">
    <property type="entry name" value="CheB_chemtxs"/>
    <property type="match status" value="1"/>
</dbReference>
<evidence type="ECO:0000256" key="1">
    <source>
        <dbReference type="ARBA" id="ARBA00022801"/>
    </source>
</evidence>
<feature type="domain" description="CheB-type methylesterase" evidence="7">
    <location>
        <begin position="149"/>
        <end position="344"/>
    </location>
</feature>
<dbReference type="Gene3D" id="3.40.50.2300">
    <property type="match status" value="1"/>
</dbReference>
<evidence type="ECO:0000256" key="5">
    <source>
        <dbReference type="PROSITE-ProRule" id="PRU00169"/>
    </source>
</evidence>
<keyword evidence="1 3" id="KW-0378">Hydrolase</keyword>
<evidence type="ECO:0000259" key="6">
    <source>
        <dbReference type="PROSITE" id="PS50110"/>
    </source>
</evidence>
<dbReference type="EC" id="3.5.1.44" evidence="3"/>
<feature type="active site" evidence="3 4">
    <location>
        <position position="190"/>
    </location>
</feature>
<comment type="catalytic activity">
    <reaction evidence="2 3">
        <text>[protein]-L-glutamate 5-O-methyl ester + H2O = L-glutamyl-[protein] + methanol + H(+)</text>
        <dbReference type="Rhea" id="RHEA:23236"/>
        <dbReference type="Rhea" id="RHEA-COMP:10208"/>
        <dbReference type="Rhea" id="RHEA-COMP:10311"/>
        <dbReference type="ChEBI" id="CHEBI:15377"/>
        <dbReference type="ChEBI" id="CHEBI:15378"/>
        <dbReference type="ChEBI" id="CHEBI:17790"/>
        <dbReference type="ChEBI" id="CHEBI:29973"/>
        <dbReference type="ChEBI" id="CHEBI:82795"/>
        <dbReference type="EC" id="3.1.1.61"/>
    </reaction>
</comment>
<dbReference type="EMBL" id="JBEGDP010000005">
    <property type="protein sequence ID" value="MEQ7847064.1"/>
    <property type="molecule type" value="Genomic_DNA"/>
</dbReference>
<dbReference type="EC" id="3.1.1.61" evidence="3"/>
<feature type="active site" evidence="3 4">
    <location>
        <position position="163"/>
    </location>
</feature>
<dbReference type="Gene3D" id="3.40.50.180">
    <property type="entry name" value="Methylesterase CheB, C-terminal domain"/>
    <property type="match status" value="1"/>
</dbReference>
<evidence type="ECO:0000256" key="4">
    <source>
        <dbReference type="PROSITE-ProRule" id="PRU00050"/>
    </source>
</evidence>
<dbReference type="InterPro" id="IPR001789">
    <property type="entry name" value="Sig_transdc_resp-reg_receiver"/>
</dbReference>
<feature type="domain" description="Response regulatory" evidence="6">
    <location>
        <begin position="3"/>
        <end position="121"/>
    </location>
</feature>
<dbReference type="Pfam" id="PF00072">
    <property type="entry name" value="Response_reg"/>
    <property type="match status" value="1"/>
</dbReference>
<organism evidence="8 9">
    <name type="scientific">Nocardioides kribbensis</name>
    <dbReference type="NCBI Taxonomy" id="305517"/>
    <lineage>
        <taxon>Bacteria</taxon>
        <taxon>Bacillati</taxon>
        <taxon>Actinomycetota</taxon>
        <taxon>Actinomycetes</taxon>
        <taxon>Propionibacteriales</taxon>
        <taxon>Nocardioidaceae</taxon>
        <taxon>Nocardioides</taxon>
    </lineage>
</organism>
<dbReference type="PANTHER" id="PTHR42872:SF3">
    <property type="entry name" value="PROTEIN-GLUTAMATE METHYLESTERASE_PROTEIN-GLUTAMINE GLUTAMINASE 1"/>
    <property type="match status" value="1"/>
</dbReference>
<dbReference type="Pfam" id="PF01339">
    <property type="entry name" value="CheB_methylest"/>
    <property type="match status" value="1"/>
</dbReference>
<dbReference type="InterPro" id="IPR035909">
    <property type="entry name" value="CheB_C"/>
</dbReference>
<keyword evidence="3 4" id="KW-0145">Chemotaxis</keyword>
<comment type="catalytic activity">
    <reaction evidence="3">
        <text>L-glutaminyl-[protein] + H2O = L-glutamyl-[protein] + NH4(+)</text>
        <dbReference type="Rhea" id="RHEA:16441"/>
        <dbReference type="Rhea" id="RHEA-COMP:10207"/>
        <dbReference type="Rhea" id="RHEA-COMP:10208"/>
        <dbReference type="ChEBI" id="CHEBI:15377"/>
        <dbReference type="ChEBI" id="CHEBI:28938"/>
        <dbReference type="ChEBI" id="CHEBI:29973"/>
        <dbReference type="ChEBI" id="CHEBI:30011"/>
        <dbReference type="EC" id="3.5.1.44"/>
    </reaction>
</comment>
<dbReference type="PANTHER" id="PTHR42872">
    <property type="entry name" value="PROTEIN-GLUTAMATE METHYLESTERASE/PROTEIN-GLUTAMINE GLUTAMINASE"/>
    <property type="match status" value="1"/>
</dbReference>
<dbReference type="InterPro" id="IPR008248">
    <property type="entry name" value="CheB-like"/>
</dbReference>
<dbReference type="SUPFAM" id="SSF52738">
    <property type="entry name" value="Methylesterase CheB, C-terminal domain"/>
    <property type="match status" value="1"/>
</dbReference>
<dbReference type="SUPFAM" id="SSF52172">
    <property type="entry name" value="CheY-like"/>
    <property type="match status" value="1"/>
</dbReference>
<comment type="function">
    <text evidence="3">Involved in chemotaxis. Part of a chemotaxis signal transduction system that modulates chemotaxis in response to various stimuli. Catalyzes the demethylation of specific methylglutamate residues introduced into the chemoreceptors (methyl-accepting chemotaxis proteins or MCP) by CheR. Also mediates the irreversible deamidation of specific glutamine residues to glutamic acid.</text>
</comment>
<sequence>MIRVLVVDDSAVLRRLITTVLAADPDIEVVGTAVDGLEAIEKVDELAPDAVTLDVEMPRLDGIGAVEVIHRNHPRLPVVMFSTLTERGAAATLQALSNGASDYVAKPTGAGNVGESMARVREDLVPRLKALVGARRMVAAVPVVRRAAPRAAAPPQVLVVACSTGGPDALSRVLAALPAAFPLPVLVTQHMPPVFTTQFAQRLDRVSPLEVREAADGDQPRPGLVLIAPGDHHLTLVRRGASVRAQLDQGPRENFCRPAADPLFRSAAGVHGPGVLGLVLTGMGQDALEGARAVVDAGGRVVVQDEATSVVWGMPGAVAGAGLAHEVLPLDRIAGALTGLAGRALTPAP</sequence>
<comment type="PTM">
    <text evidence="3">Phosphorylated by CheA. Phosphorylation of the N-terminal regulatory domain activates the methylesterase activity.</text>
</comment>
<dbReference type="NCBIfam" id="NF001965">
    <property type="entry name" value="PRK00742.1"/>
    <property type="match status" value="1"/>
</dbReference>
<name>A0ABV1NX64_9ACTN</name>
<dbReference type="InterPro" id="IPR000673">
    <property type="entry name" value="Sig_transdc_resp-reg_Me-estase"/>
</dbReference>
<dbReference type="InterPro" id="IPR011006">
    <property type="entry name" value="CheY-like_superfamily"/>
</dbReference>
<evidence type="ECO:0000259" key="7">
    <source>
        <dbReference type="PROSITE" id="PS50122"/>
    </source>
</evidence>
<dbReference type="PROSITE" id="PS50122">
    <property type="entry name" value="CHEB"/>
    <property type="match status" value="1"/>
</dbReference>
<gene>
    <name evidence="3" type="primary">cheB</name>
    <name evidence="8" type="ORF">V6R90_07215</name>
</gene>
<dbReference type="PROSITE" id="PS50110">
    <property type="entry name" value="RESPONSE_REGULATORY"/>
    <property type="match status" value="1"/>
</dbReference>
<dbReference type="SMART" id="SM00448">
    <property type="entry name" value="REC"/>
    <property type="match status" value="1"/>
</dbReference>
<dbReference type="CDD" id="cd16432">
    <property type="entry name" value="CheB_Rec"/>
    <property type="match status" value="1"/>
</dbReference>
<dbReference type="GO" id="GO:0008984">
    <property type="term" value="F:protein-glutamate methylesterase activity"/>
    <property type="evidence" value="ECO:0007669"/>
    <property type="project" value="UniProtKB-EC"/>
</dbReference>
<evidence type="ECO:0000256" key="2">
    <source>
        <dbReference type="ARBA" id="ARBA00048267"/>
    </source>
</evidence>
<dbReference type="CDD" id="cd17541">
    <property type="entry name" value="REC_CheB-like"/>
    <property type="match status" value="1"/>
</dbReference>
<protein>
    <recommendedName>
        <fullName evidence="3">Protein-glutamate methylesterase/protein-glutamine glutaminase</fullName>
        <ecNumber evidence="3">3.1.1.61</ecNumber>
        <ecNumber evidence="3">3.5.1.44</ecNumber>
    </recommendedName>
</protein>
<keyword evidence="3 5" id="KW-0597">Phosphoprotein</keyword>
<dbReference type="PIRSF" id="PIRSF000876">
    <property type="entry name" value="RR_chemtxs_CheB"/>
    <property type="match status" value="1"/>
</dbReference>
<keyword evidence="3" id="KW-0963">Cytoplasm</keyword>